<evidence type="ECO:0000256" key="1">
    <source>
        <dbReference type="SAM" id="MobiDB-lite"/>
    </source>
</evidence>
<feature type="region of interest" description="Disordered" evidence="1">
    <location>
        <begin position="18"/>
        <end position="96"/>
    </location>
</feature>
<organism evidence="2">
    <name type="scientific">Fagus sylvatica</name>
    <name type="common">Beechnut</name>
    <dbReference type="NCBI Taxonomy" id="28930"/>
    <lineage>
        <taxon>Eukaryota</taxon>
        <taxon>Viridiplantae</taxon>
        <taxon>Streptophyta</taxon>
        <taxon>Embryophyta</taxon>
        <taxon>Tracheophyta</taxon>
        <taxon>Spermatophyta</taxon>
        <taxon>Magnoliopsida</taxon>
        <taxon>eudicotyledons</taxon>
        <taxon>Gunneridae</taxon>
        <taxon>Pentapetalae</taxon>
        <taxon>rosids</taxon>
        <taxon>fabids</taxon>
        <taxon>Fagales</taxon>
        <taxon>Fagaceae</taxon>
        <taxon>Fagus</taxon>
    </lineage>
</organism>
<sequence>MALKHHFFLLSWRGARGSEGRHSQSKIRPRKEGGWFSTPPTGPRRITQQSTASSGKEQSAAAAPAAADDKEDDTSWLFPLSTGHGGPQHKAVHGSTSWDKMIIKAKKDLRNLPWPPPLKDNDHHSPALRWSLLLHIMELRKQDTNAIINRAEKKEKGLVFADQKSLDWNFSIRADFKSSRNTKPTAVHGTLPVVNGSLPTPKSPKFYDYYISLICCYFLQAIEEVKCIMFSLLVHGTNS</sequence>
<name>A0A2N9GP98_FAGSY</name>
<accession>A0A2N9GP98</accession>
<proteinExistence type="predicted"/>
<gene>
    <name evidence="2" type="ORF">FSB_LOCUS29112</name>
</gene>
<dbReference type="EMBL" id="OIVN01002173">
    <property type="protein sequence ID" value="SPD01230.1"/>
    <property type="molecule type" value="Genomic_DNA"/>
</dbReference>
<protein>
    <submittedName>
        <fullName evidence="2">Uncharacterized protein</fullName>
    </submittedName>
</protein>
<dbReference type="AlphaFoldDB" id="A0A2N9GP98"/>
<reference evidence="2" key="1">
    <citation type="submission" date="2018-02" db="EMBL/GenBank/DDBJ databases">
        <authorList>
            <person name="Cohen D.B."/>
            <person name="Kent A.D."/>
        </authorList>
    </citation>
    <scope>NUCLEOTIDE SEQUENCE</scope>
</reference>
<evidence type="ECO:0000313" key="2">
    <source>
        <dbReference type="EMBL" id="SPD01230.1"/>
    </source>
</evidence>
<feature type="compositionally biased region" description="Polar residues" evidence="1">
    <location>
        <begin position="46"/>
        <end position="57"/>
    </location>
</feature>